<accession>A0ABP0HDL7</accession>
<sequence>THRPRLTHLCLAALSAVSRTTAEPPPSLCASDRMPPRADAGVSFAESLARKVDAFHVQQREEKRQWVAKEIEKFKQLCEH</sequence>
<organism evidence="2 3">
    <name type="scientific">Durusdinium trenchii</name>
    <dbReference type="NCBI Taxonomy" id="1381693"/>
    <lineage>
        <taxon>Eukaryota</taxon>
        <taxon>Sar</taxon>
        <taxon>Alveolata</taxon>
        <taxon>Dinophyceae</taxon>
        <taxon>Suessiales</taxon>
        <taxon>Symbiodiniaceae</taxon>
        <taxon>Durusdinium</taxon>
    </lineage>
</organism>
<keyword evidence="3" id="KW-1185">Reference proteome</keyword>
<feature type="non-terminal residue" evidence="2">
    <location>
        <position position="1"/>
    </location>
</feature>
<reference evidence="2 3" key="1">
    <citation type="submission" date="2024-02" db="EMBL/GenBank/DDBJ databases">
        <authorList>
            <person name="Chen Y."/>
            <person name="Shah S."/>
            <person name="Dougan E. K."/>
            <person name="Thang M."/>
            <person name="Chan C."/>
        </authorList>
    </citation>
    <scope>NUCLEOTIDE SEQUENCE [LARGE SCALE GENOMIC DNA]</scope>
</reference>
<comment type="caution">
    <text evidence="2">The sequence shown here is derived from an EMBL/GenBank/DDBJ whole genome shotgun (WGS) entry which is preliminary data.</text>
</comment>
<dbReference type="Proteomes" id="UP001642484">
    <property type="component" value="Unassembled WGS sequence"/>
</dbReference>
<feature type="non-terminal residue" evidence="2">
    <location>
        <position position="80"/>
    </location>
</feature>
<gene>
    <name evidence="2" type="ORF">CCMP2556_LOCUS801</name>
</gene>
<evidence type="ECO:0000256" key="1">
    <source>
        <dbReference type="SAM" id="SignalP"/>
    </source>
</evidence>
<feature type="chain" id="PRO_5045515943" evidence="1">
    <location>
        <begin position="23"/>
        <end position="80"/>
    </location>
</feature>
<feature type="signal peptide" evidence="1">
    <location>
        <begin position="1"/>
        <end position="22"/>
    </location>
</feature>
<dbReference type="EMBL" id="CAXAMN010000245">
    <property type="protein sequence ID" value="CAK8987244.1"/>
    <property type="molecule type" value="Genomic_DNA"/>
</dbReference>
<name>A0ABP0HDL7_9DINO</name>
<keyword evidence="1" id="KW-0732">Signal</keyword>
<evidence type="ECO:0000313" key="3">
    <source>
        <dbReference type="Proteomes" id="UP001642484"/>
    </source>
</evidence>
<evidence type="ECO:0000313" key="2">
    <source>
        <dbReference type="EMBL" id="CAK8987244.1"/>
    </source>
</evidence>
<proteinExistence type="predicted"/>
<protein>
    <submittedName>
        <fullName evidence="2">Uncharacterized protein</fullName>
    </submittedName>
</protein>